<dbReference type="RefSeq" id="WP_200598186.1">
    <property type="nucleotide sequence ID" value="NZ_JAEPBG010000027.1"/>
</dbReference>
<evidence type="ECO:0000313" key="4">
    <source>
        <dbReference type="Proteomes" id="UP000622890"/>
    </source>
</evidence>
<keyword evidence="4" id="KW-1185">Reference proteome</keyword>
<feature type="coiled-coil region" evidence="1">
    <location>
        <begin position="135"/>
        <end position="162"/>
    </location>
</feature>
<evidence type="ECO:0000256" key="1">
    <source>
        <dbReference type="SAM" id="Coils"/>
    </source>
</evidence>
<dbReference type="AlphaFoldDB" id="A0A934T0M1"/>
<dbReference type="InterPro" id="IPR049021">
    <property type="entry name" value="AmiR_N"/>
</dbReference>
<dbReference type="InterPro" id="IPR008327">
    <property type="entry name" value="Sig_transdc_resp-reg_antiterm"/>
</dbReference>
<sequence>MNRDRFQAKLVNPPYRAIPQIMKDLRTLQVCIFHPRDEDGESLTKQIERIGCKVHAFWPPPCELPPGTDLVFMAVNPDMINHNFEWSRGDEAPAVIAVVTYENPTIIEAVLRMGAKGVIASPIRSFGILSALVLVREVANDIRKLRRRVNRLEEKIGGMRVLNEAQEILCRQRGISKDEAYRVIRDQAMSKRVTAESIAAAIIQANDVLSFKS</sequence>
<evidence type="ECO:0000259" key="2">
    <source>
        <dbReference type="PROSITE" id="PS50921"/>
    </source>
</evidence>
<accession>A0A934T0M1</accession>
<dbReference type="GO" id="GO:0003723">
    <property type="term" value="F:RNA binding"/>
    <property type="evidence" value="ECO:0007669"/>
    <property type="project" value="InterPro"/>
</dbReference>
<evidence type="ECO:0000313" key="3">
    <source>
        <dbReference type="EMBL" id="MBK4738815.1"/>
    </source>
</evidence>
<dbReference type="InterPro" id="IPR011006">
    <property type="entry name" value="CheY-like_superfamily"/>
</dbReference>
<dbReference type="PIRSF" id="PIRSF036382">
    <property type="entry name" value="RR_antiterm"/>
    <property type="match status" value="1"/>
</dbReference>
<gene>
    <name evidence="3" type="ORF">JJB74_29745</name>
</gene>
<dbReference type="SMART" id="SM01012">
    <property type="entry name" value="ANTAR"/>
    <property type="match status" value="1"/>
</dbReference>
<proteinExistence type="predicted"/>
<dbReference type="EMBL" id="JAEPBG010000027">
    <property type="protein sequence ID" value="MBK4738815.1"/>
    <property type="molecule type" value="Genomic_DNA"/>
</dbReference>
<dbReference type="Proteomes" id="UP000622890">
    <property type="component" value="Unassembled WGS sequence"/>
</dbReference>
<dbReference type="Pfam" id="PF03861">
    <property type="entry name" value="ANTAR"/>
    <property type="match status" value="1"/>
</dbReference>
<dbReference type="Gene3D" id="1.10.10.10">
    <property type="entry name" value="Winged helix-like DNA-binding domain superfamily/Winged helix DNA-binding domain"/>
    <property type="match status" value="1"/>
</dbReference>
<dbReference type="InterPro" id="IPR036388">
    <property type="entry name" value="WH-like_DNA-bd_sf"/>
</dbReference>
<reference evidence="3" key="1">
    <citation type="submission" date="2021-01" db="EMBL/GenBank/DDBJ databases">
        <title>Genome sequence of strain Noviherbaspirillum sp. DKR-6.</title>
        <authorList>
            <person name="Chaudhary D.K."/>
        </authorList>
    </citation>
    <scope>NUCLEOTIDE SEQUENCE</scope>
    <source>
        <strain evidence="3">DKR-6</strain>
    </source>
</reference>
<dbReference type="Gene3D" id="3.40.50.2300">
    <property type="match status" value="1"/>
</dbReference>
<dbReference type="InterPro" id="IPR005561">
    <property type="entry name" value="ANTAR"/>
</dbReference>
<name>A0A934T0M1_9BURK</name>
<dbReference type="Pfam" id="PF21332">
    <property type="entry name" value="AmiR_N"/>
    <property type="match status" value="1"/>
</dbReference>
<dbReference type="PROSITE" id="PS50921">
    <property type="entry name" value="ANTAR"/>
    <property type="match status" value="1"/>
</dbReference>
<protein>
    <submittedName>
        <fullName evidence="3">ANTAR domain-containing protein</fullName>
    </submittedName>
</protein>
<feature type="domain" description="ANTAR" evidence="2">
    <location>
        <begin position="142"/>
        <end position="203"/>
    </location>
</feature>
<dbReference type="SUPFAM" id="SSF52172">
    <property type="entry name" value="CheY-like"/>
    <property type="match status" value="1"/>
</dbReference>
<organism evidence="3 4">
    <name type="scientific">Noviherbaspirillum pedocola</name>
    <dbReference type="NCBI Taxonomy" id="2801341"/>
    <lineage>
        <taxon>Bacteria</taxon>
        <taxon>Pseudomonadati</taxon>
        <taxon>Pseudomonadota</taxon>
        <taxon>Betaproteobacteria</taxon>
        <taxon>Burkholderiales</taxon>
        <taxon>Oxalobacteraceae</taxon>
        <taxon>Noviherbaspirillum</taxon>
    </lineage>
</organism>
<comment type="caution">
    <text evidence="3">The sequence shown here is derived from an EMBL/GenBank/DDBJ whole genome shotgun (WGS) entry which is preliminary data.</text>
</comment>
<keyword evidence="1" id="KW-0175">Coiled coil</keyword>